<reference evidence="1" key="1">
    <citation type="submission" date="2020-09" db="EMBL/GenBank/DDBJ databases">
        <authorList>
            <person name="Dalcin Martins P."/>
        </authorList>
    </citation>
    <scope>NUCLEOTIDE SEQUENCE</scope>
    <source>
        <strain evidence="1">MAG47</strain>
    </source>
</reference>
<dbReference type="AlphaFoldDB" id="A0A8I0N7P4"/>
<protein>
    <submittedName>
        <fullName evidence="1">Uncharacterized protein</fullName>
    </submittedName>
</protein>
<proteinExistence type="predicted"/>
<sequence>MDEIHVSIDADKWEYGRTDGGQLTSPLLKSAYAHIEFTDHHELRRVYAIAQEYIEPDHNGQPEFISRGKYIFFQSKEDRDLVETLRLLH</sequence>
<gene>
    <name evidence="1" type="ORF">IH622_23120</name>
</gene>
<reference evidence="1" key="2">
    <citation type="submission" date="2020-10" db="EMBL/GenBank/DDBJ databases">
        <title>Enrichment of novel Verrucomicrobia, Bacteroidetes and Krumholzibacteria in an oxygen-limited, methane- and iron-fed bioreactor inoculated with Bothnian Sea sediments.</title>
        <authorList>
            <person name="Martins P.D."/>
            <person name="de Jong A."/>
            <person name="Lenstra W.K."/>
            <person name="van Helmond N.A.G.M."/>
            <person name="Slomp C.P."/>
            <person name="Jetten M.S.M."/>
            <person name="Welte C.U."/>
            <person name="Rasigraf O."/>
        </authorList>
    </citation>
    <scope>NUCLEOTIDE SEQUENCE</scope>
    <source>
        <strain evidence="1">MAG47</strain>
    </source>
</reference>
<organism evidence="1 2">
    <name type="scientific">Brucella anthropi</name>
    <name type="common">Ochrobactrum anthropi</name>
    <dbReference type="NCBI Taxonomy" id="529"/>
    <lineage>
        <taxon>Bacteria</taxon>
        <taxon>Pseudomonadati</taxon>
        <taxon>Pseudomonadota</taxon>
        <taxon>Alphaproteobacteria</taxon>
        <taxon>Hyphomicrobiales</taxon>
        <taxon>Brucellaceae</taxon>
        <taxon>Brucella/Ochrobactrum group</taxon>
        <taxon>Brucella</taxon>
    </lineage>
</organism>
<evidence type="ECO:0000313" key="2">
    <source>
        <dbReference type="Proteomes" id="UP000642265"/>
    </source>
</evidence>
<evidence type="ECO:0000313" key="1">
    <source>
        <dbReference type="EMBL" id="MBE0563689.1"/>
    </source>
</evidence>
<comment type="caution">
    <text evidence="1">The sequence shown here is derived from an EMBL/GenBank/DDBJ whole genome shotgun (WGS) entry which is preliminary data.</text>
</comment>
<dbReference type="EMBL" id="JACZKO010000063">
    <property type="protein sequence ID" value="MBE0563689.1"/>
    <property type="molecule type" value="Genomic_DNA"/>
</dbReference>
<name>A0A8I0N7P4_BRUAN</name>
<dbReference type="Proteomes" id="UP000642265">
    <property type="component" value="Unassembled WGS sequence"/>
</dbReference>
<accession>A0A8I0N7P4</accession>